<dbReference type="InterPro" id="IPR009010">
    <property type="entry name" value="Asp_de-COase-like_dom_sf"/>
</dbReference>
<keyword evidence="1" id="KW-0547">Nucleotide-binding</keyword>
<dbReference type="SUPFAM" id="SSF50692">
    <property type="entry name" value="ADC-like"/>
    <property type="match status" value="1"/>
</dbReference>
<organism evidence="4">
    <name type="scientific">Arcella intermedia</name>
    <dbReference type="NCBI Taxonomy" id="1963864"/>
    <lineage>
        <taxon>Eukaryota</taxon>
        <taxon>Amoebozoa</taxon>
        <taxon>Tubulinea</taxon>
        <taxon>Elardia</taxon>
        <taxon>Arcellinida</taxon>
        <taxon>Sphaerothecina</taxon>
        <taxon>Arcellidae</taxon>
        <taxon>Arcella</taxon>
    </lineage>
</organism>
<evidence type="ECO:0000259" key="3">
    <source>
        <dbReference type="SMART" id="SM01072"/>
    </source>
</evidence>
<dbReference type="GO" id="GO:0005524">
    <property type="term" value="F:ATP binding"/>
    <property type="evidence" value="ECO:0007669"/>
    <property type="project" value="UniProtKB-KW"/>
</dbReference>
<name>A0A6B2LM00_9EUKA</name>
<dbReference type="InterPro" id="IPR029067">
    <property type="entry name" value="CDC48_domain_2-like_sf"/>
</dbReference>
<evidence type="ECO:0000313" key="4">
    <source>
        <dbReference type="EMBL" id="NDV37837.1"/>
    </source>
</evidence>
<dbReference type="SMART" id="SM01072">
    <property type="entry name" value="CDC48_2"/>
    <property type="match status" value="1"/>
</dbReference>
<dbReference type="Gene3D" id="3.10.330.10">
    <property type="match status" value="1"/>
</dbReference>
<feature type="domain" description="CDC48" evidence="3">
    <location>
        <begin position="69"/>
        <end position="130"/>
    </location>
</feature>
<accession>A0A6B2LM00</accession>
<evidence type="ECO:0000256" key="1">
    <source>
        <dbReference type="ARBA" id="ARBA00022741"/>
    </source>
</evidence>
<evidence type="ECO:0000256" key="2">
    <source>
        <dbReference type="ARBA" id="ARBA00022840"/>
    </source>
</evidence>
<reference evidence="4" key="1">
    <citation type="journal article" date="2020" name="J. Eukaryot. Microbiol.">
        <title>De novo Sequencing, Assembly and Annotation of the Transcriptome for the Free-Living Testate Amoeba Arcella intermedia.</title>
        <authorList>
            <person name="Ribeiro G.M."/>
            <person name="Porfirio-Sousa A.L."/>
            <person name="Maurer-Alcala X.X."/>
            <person name="Katz L.A."/>
            <person name="Lahr D.J.G."/>
        </authorList>
    </citation>
    <scope>NUCLEOTIDE SEQUENCE</scope>
</reference>
<dbReference type="EMBL" id="GIBP01008868">
    <property type="protein sequence ID" value="NDV37837.1"/>
    <property type="molecule type" value="Transcribed_RNA"/>
</dbReference>
<dbReference type="InterPro" id="IPR004201">
    <property type="entry name" value="Cdc48_dom2"/>
</dbReference>
<sequence>MVKGREGKTTPLVTMVEEGLGVNKVKLNKGIRKNIRVRPGEAVTIQGCAGLPYGKSIRVRPFADKIKEGGGADFQVLLKHYYQEAYRPAAKGDLFSLDGVEFKITETNPSPYCIVSNDTAILYDNYPLQREHNETSLEDTPTDTNI</sequence>
<proteinExistence type="predicted"/>
<dbReference type="Gene3D" id="2.40.40.20">
    <property type="match status" value="1"/>
</dbReference>
<dbReference type="SUPFAM" id="SSF54585">
    <property type="entry name" value="Cdc48 domain 2-like"/>
    <property type="match status" value="1"/>
</dbReference>
<keyword evidence="2" id="KW-0067">ATP-binding</keyword>
<protein>
    <recommendedName>
        <fullName evidence="3">CDC48 domain-containing protein</fullName>
    </recommendedName>
</protein>
<dbReference type="AlphaFoldDB" id="A0A6B2LM00"/>